<dbReference type="InterPro" id="IPR017870">
    <property type="entry name" value="FeS_cluster_insertion_CS"/>
</dbReference>
<dbReference type="Pfam" id="PF01521">
    <property type="entry name" value="Fe-S_biosyn"/>
    <property type="match status" value="1"/>
</dbReference>
<dbReference type="Proteomes" id="UP000659047">
    <property type="component" value="Unassembled WGS sequence"/>
</dbReference>
<dbReference type="InterPro" id="IPR011298">
    <property type="entry name" value="SufA_proteobacteria"/>
</dbReference>
<comment type="caution">
    <text evidence="4">The sequence shown here is derived from an EMBL/GenBank/DDBJ whole genome shotgun (WGS) entry which is preliminary data.</text>
</comment>
<dbReference type="InterPro" id="IPR035903">
    <property type="entry name" value="HesB-like_dom_sf"/>
</dbReference>
<dbReference type="Gene3D" id="2.60.300.12">
    <property type="entry name" value="HesB-like domain"/>
    <property type="match status" value="1"/>
</dbReference>
<dbReference type="SUPFAM" id="SSF89360">
    <property type="entry name" value="HesB-like domain"/>
    <property type="match status" value="1"/>
</dbReference>
<keyword evidence="5" id="KW-1185">Reference proteome</keyword>
<comment type="similarity">
    <text evidence="1">Belongs to the HesB/IscA family.</text>
</comment>
<accession>A0A8K0UZH0</accession>
<evidence type="ECO:0000256" key="2">
    <source>
        <dbReference type="ARBA" id="ARBA00023004"/>
    </source>
</evidence>
<dbReference type="RefSeq" id="WP_238712265.1">
    <property type="nucleotide sequence ID" value="NZ_JAEPBH010000004.1"/>
</dbReference>
<evidence type="ECO:0000313" key="4">
    <source>
        <dbReference type="EMBL" id="MBK4714264.1"/>
    </source>
</evidence>
<sequence length="124" mass="13467">MELHAGTFNPEDFAWKGLTLTATAAKHIRELSIKQGVLGLRLGVKQTGCAGFGYVLNTVSEPTAGDLIYERDGAKLYVSPEAMPFIDGTQVDYVRDGLNQVFKFHNPKAQNQCGCGESFGIQAE</sequence>
<gene>
    <name evidence="4" type="primary">sufA</name>
    <name evidence="4" type="ORF">JJB97_02705</name>
</gene>
<dbReference type="PROSITE" id="PS01152">
    <property type="entry name" value="HESB"/>
    <property type="match status" value="1"/>
</dbReference>
<dbReference type="NCBIfam" id="TIGR01997">
    <property type="entry name" value="sufA_proteo"/>
    <property type="match status" value="1"/>
</dbReference>
<dbReference type="NCBIfam" id="NF007050">
    <property type="entry name" value="PRK09504.1"/>
    <property type="match status" value="1"/>
</dbReference>
<dbReference type="GO" id="GO:0051537">
    <property type="term" value="F:2 iron, 2 sulfur cluster binding"/>
    <property type="evidence" value="ECO:0007669"/>
    <property type="project" value="TreeGrafter"/>
</dbReference>
<dbReference type="InterPro" id="IPR000361">
    <property type="entry name" value="ATAP_core_dom"/>
</dbReference>
<reference evidence="4" key="1">
    <citation type="submission" date="2021-01" db="EMBL/GenBank/DDBJ databases">
        <title>Intestinitalea alba gen. nov., sp. nov., a novel genus of the family Enterobacteriaceae, isolated from the gut of the plastic-eating mealworm Tenebrio molitor L.</title>
        <authorList>
            <person name="Yang Y."/>
        </authorList>
    </citation>
    <scope>NUCLEOTIDE SEQUENCE</scope>
    <source>
        <strain evidence="4">BIT-L3</strain>
    </source>
</reference>
<organism evidence="4 5">
    <name type="scientific">Tenebrionibacter intestinalis</name>
    <dbReference type="NCBI Taxonomy" id="2799638"/>
    <lineage>
        <taxon>Bacteria</taxon>
        <taxon>Pseudomonadati</taxon>
        <taxon>Pseudomonadota</taxon>
        <taxon>Gammaproteobacteria</taxon>
        <taxon>Enterobacterales</taxon>
        <taxon>Enterobacteriaceae</taxon>
        <taxon>Tenebrionibacter/Tenebrionicola group</taxon>
        <taxon>Tenebrionibacter</taxon>
    </lineage>
</organism>
<dbReference type="InterPro" id="IPR050322">
    <property type="entry name" value="Fe-S_cluster_asmbl/transfer"/>
</dbReference>
<evidence type="ECO:0000256" key="1">
    <source>
        <dbReference type="ARBA" id="ARBA00006718"/>
    </source>
</evidence>
<dbReference type="InterPro" id="IPR016092">
    <property type="entry name" value="ATAP"/>
</dbReference>
<evidence type="ECO:0000313" key="5">
    <source>
        <dbReference type="Proteomes" id="UP000659047"/>
    </source>
</evidence>
<dbReference type="GO" id="GO:0016226">
    <property type="term" value="P:iron-sulfur cluster assembly"/>
    <property type="evidence" value="ECO:0007669"/>
    <property type="project" value="InterPro"/>
</dbReference>
<feature type="domain" description="Core" evidence="3">
    <location>
        <begin position="18"/>
        <end position="117"/>
    </location>
</feature>
<keyword evidence="2" id="KW-0408">Iron</keyword>
<dbReference type="AlphaFoldDB" id="A0A8K0UZH0"/>
<dbReference type="PANTHER" id="PTHR10072:SF47">
    <property type="entry name" value="PROTEIN SUFA"/>
    <property type="match status" value="1"/>
</dbReference>
<name>A0A8K0UZH0_9ENTR</name>
<dbReference type="EMBL" id="JAEPBH010000004">
    <property type="protein sequence ID" value="MBK4714264.1"/>
    <property type="molecule type" value="Genomic_DNA"/>
</dbReference>
<protein>
    <submittedName>
        <fullName evidence="4">Fe-S cluster assembly scaffold SufA</fullName>
    </submittedName>
</protein>
<dbReference type="NCBIfam" id="TIGR00049">
    <property type="entry name" value="iron-sulfur cluster assembly accessory protein"/>
    <property type="match status" value="1"/>
</dbReference>
<proteinExistence type="inferred from homology"/>
<dbReference type="PANTHER" id="PTHR10072">
    <property type="entry name" value="IRON-SULFUR CLUSTER ASSEMBLY PROTEIN"/>
    <property type="match status" value="1"/>
</dbReference>
<evidence type="ECO:0000259" key="3">
    <source>
        <dbReference type="Pfam" id="PF01521"/>
    </source>
</evidence>
<dbReference type="GO" id="GO:0005829">
    <property type="term" value="C:cytosol"/>
    <property type="evidence" value="ECO:0007669"/>
    <property type="project" value="TreeGrafter"/>
</dbReference>